<evidence type="ECO:0000256" key="1">
    <source>
        <dbReference type="SAM" id="Phobius"/>
    </source>
</evidence>
<reference evidence="2" key="1">
    <citation type="submission" date="2023-09" db="EMBL/GenBank/DDBJ databases">
        <title>Undibacterium sp. 20NA77.5 isolated from freshwater.</title>
        <authorList>
            <person name="Le V."/>
            <person name="Ko S.-R."/>
            <person name="Ahn C.-Y."/>
            <person name="Oh H.-M."/>
        </authorList>
    </citation>
    <scope>NUCLEOTIDE SEQUENCE</scope>
    <source>
        <strain evidence="2">20NA77.5</strain>
    </source>
</reference>
<dbReference type="EMBL" id="CP133720">
    <property type="protein sequence ID" value="WMW79318.1"/>
    <property type="molecule type" value="Genomic_DNA"/>
</dbReference>
<name>A0ABY9REM5_9BURK</name>
<organism evidence="2 3">
    <name type="scientific">Undibacterium cyanobacteriorum</name>
    <dbReference type="NCBI Taxonomy" id="3073561"/>
    <lineage>
        <taxon>Bacteria</taxon>
        <taxon>Pseudomonadati</taxon>
        <taxon>Pseudomonadota</taxon>
        <taxon>Betaproteobacteria</taxon>
        <taxon>Burkholderiales</taxon>
        <taxon>Oxalobacteraceae</taxon>
        <taxon>Undibacterium</taxon>
    </lineage>
</organism>
<keyword evidence="3" id="KW-1185">Reference proteome</keyword>
<feature type="transmembrane region" description="Helical" evidence="1">
    <location>
        <begin position="6"/>
        <end position="25"/>
    </location>
</feature>
<accession>A0ABY9REM5</accession>
<keyword evidence="1" id="KW-0812">Transmembrane</keyword>
<keyword evidence="1" id="KW-1133">Transmembrane helix</keyword>
<evidence type="ECO:0000313" key="2">
    <source>
        <dbReference type="EMBL" id="WMW79318.1"/>
    </source>
</evidence>
<feature type="transmembrane region" description="Helical" evidence="1">
    <location>
        <begin position="59"/>
        <end position="79"/>
    </location>
</feature>
<proteinExistence type="predicted"/>
<dbReference type="Proteomes" id="UP001181355">
    <property type="component" value="Chromosome"/>
</dbReference>
<evidence type="ECO:0000313" key="3">
    <source>
        <dbReference type="Proteomes" id="UP001181355"/>
    </source>
</evidence>
<keyword evidence="1" id="KW-0472">Membrane</keyword>
<feature type="transmembrane region" description="Helical" evidence="1">
    <location>
        <begin position="32"/>
        <end position="53"/>
    </location>
</feature>
<dbReference type="RefSeq" id="WP_309480817.1">
    <property type="nucleotide sequence ID" value="NZ_CP133720.1"/>
</dbReference>
<feature type="transmembrane region" description="Helical" evidence="1">
    <location>
        <begin position="91"/>
        <end position="114"/>
    </location>
</feature>
<sequence>MIEYYLPLSVVVGIVQLLDGLLFLARRGRASVGAVLFSLIEWIWGGVSLYVLRQEAAHIPSWLPITFMVFLVGWTLYGLANVKRFQKMDEVMLTPIEAILGGLFGIVFASAAFVCL</sequence>
<gene>
    <name evidence="2" type="ORF">RF679_11730</name>
</gene>
<protein>
    <submittedName>
        <fullName evidence="2">Uncharacterized protein</fullName>
    </submittedName>
</protein>